<evidence type="ECO:0000313" key="2">
    <source>
        <dbReference type="EMBL" id="HAE7764917.1"/>
    </source>
</evidence>
<dbReference type="InterPro" id="IPR012563">
    <property type="entry name" value="Gns"/>
</dbReference>
<organism evidence="2">
    <name type="scientific">Salmonella enterica subsp. houtenae serovar 45:g,z51:-</name>
    <dbReference type="NCBI Taxonomy" id="1967611"/>
    <lineage>
        <taxon>Bacteria</taxon>
        <taxon>Pseudomonadati</taxon>
        <taxon>Pseudomonadota</taxon>
        <taxon>Gammaproteobacteria</taxon>
        <taxon>Enterobacterales</taxon>
        <taxon>Enterobacteriaceae</taxon>
        <taxon>Salmonella</taxon>
    </lineage>
</organism>
<comment type="caution">
    <text evidence="2">The sequence shown here is derived from an EMBL/GenBank/DDBJ whole genome shotgun (WGS) entry which is preliminary data.</text>
</comment>
<evidence type="ECO:0000256" key="1">
    <source>
        <dbReference type="ARBA" id="ARBA00010889"/>
    </source>
</evidence>
<sequence>MNSEELTRKAEEEITALITKKVAELRKKTGQEVSEIEFAPRETMKGFEGYNVIIKLL</sequence>
<gene>
    <name evidence="2" type="ORF">GNB58_001803</name>
</gene>
<dbReference type="EMBL" id="DAATAH010000016">
    <property type="protein sequence ID" value="HAE7764917.1"/>
    <property type="molecule type" value="Genomic_DNA"/>
</dbReference>
<proteinExistence type="inferred from homology"/>
<dbReference type="Pfam" id="PF08178">
    <property type="entry name" value="GnsAB_toxin"/>
    <property type="match status" value="1"/>
</dbReference>
<protein>
    <submittedName>
        <fullName evidence="2">Addiction module toxin, GnsA/GnsB family</fullName>
    </submittedName>
</protein>
<accession>A0A736VFM5</accession>
<comment type="similarity">
    <text evidence="1">Belongs to the gns family.</text>
</comment>
<reference evidence="2" key="2">
    <citation type="submission" date="2018-07" db="EMBL/GenBank/DDBJ databases">
        <authorList>
            <consortium name="NCBI Pathogen Detection Project"/>
        </authorList>
    </citation>
    <scope>NUCLEOTIDE SEQUENCE</scope>
    <source>
        <strain evidence="2">2584-68</strain>
    </source>
</reference>
<dbReference type="AlphaFoldDB" id="A0A736VFM5"/>
<name>A0A736VFM5_SALHO</name>
<reference evidence="2" key="1">
    <citation type="journal article" date="2018" name="Genome Biol.">
        <title>SKESA: strategic k-mer extension for scrupulous assemblies.</title>
        <authorList>
            <person name="Souvorov A."/>
            <person name="Agarwala R."/>
            <person name="Lipman D.J."/>
        </authorList>
    </citation>
    <scope>NUCLEOTIDE SEQUENCE</scope>
    <source>
        <strain evidence="2">2584-68</strain>
    </source>
</reference>